<reference evidence="1 2" key="1">
    <citation type="submission" date="2019-10" db="EMBL/GenBank/DDBJ databases">
        <title>Whole genome shotgun sequence of Acrocarpospora macrocephala NBRC 16266.</title>
        <authorList>
            <person name="Ichikawa N."/>
            <person name="Kimura A."/>
            <person name="Kitahashi Y."/>
            <person name="Komaki H."/>
            <person name="Oguchi A."/>
        </authorList>
    </citation>
    <scope>NUCLEOTIDE SEQUENCE [LARGE SCALE GENOMIC DNA]</scope>
    <source>
        <strain evidence="1 2">NBRC 16266</strain>
    </source>
</reference>
<dbReference type="Gene3D" id="3.40.50.450">
    <property type="match status" value="1"/>
</dbReference>
<sequence>MVTLTICGSARHRAAIHQTGRLLGDAGFVVLTPPLHRIDELTAGQPAEAKELAWKGATFAHLNRIVKADVVFIVNPDGYLGSSTTLELGYAVALGKLVGAMMPDANELARGVLFDLVLHCKEVDLAVAELTNRLSPMAGKWPRT</sequence>
<accession>A0A5M3X256</accession>
<gene>
    <name evidence="1" type="ORF">Amac_064600</name>
</gene>
<dbReference type="Proteomes" id="UP000331127">
    <property type="component" value="Unassembled WGS sequence"/>
</dbReference>
<keyword evidence="2" id="KW-1185">Reference proteome</keyword>
<evidence type="ECO:0000313" key="1">
    <source>
        <dbReference type="EMBL" id="GES12863.1"/>
    </source>
</evidence>
<proteinExistence type="predicted"/>
<dbReference type="AlphaFoldDB" id="A0A5M3X256"/>
<dbReference type="InterPro" id="IPR007710">
    <property type="entry name" value="Nucleoside_deoxyribTrfase"/>
</dbReference>
<dbReference type="EMBL" id="BLAE01000040">
    <property type="protein sequence ID" value="GES12863.1"/>
    <property type="molecule type" value="Genomic_DNA"/>
</dbReference>
<dbReference type="RefSeq" id="WP_155358147.1">
    <property type="nucleotide sequence ID" value="NZ_BAAAHL010000034.1"/>
</dbReference>
<dbReference type="SUPFAM" id="SSF52309">
    <property type="entry name" value="N-(deoxy)ribosyltransferase-like"/>
    <property type="match status" value="1"/>
</dbReference>
<dbReference type="Pfam" id="PF05014">
    <property type="entry name" value="Nuc_deoxyrib_tr"/>
    <property type="match status" value="1"/>
</dbReference>
<name>A0A5M3X256_9ACTN</name>
<dbReference type="OrthoDB" id="5875142at2"/>
<comment type="caution">
    <text evidence="1">The sequence shown here is derived from an EMBL/GenBank/DDBJ whole genome shotgun (WGS) entry which is preliminary data.</text>
</comment>
<evidence type="ECO:0000313" key="2">
    <source>
        <dbReference type="Proteomes" id="UP000331127"/>
    </source>
</evidence>
<organism evidence="1 2">
    <name type="scientific">Acrocarpospora macrocephala</name>
    <dbReference type="NCBI Taxonomy" id="150177"/>
    <lineage>
        <taxon>Bacteria</taxon>
        <taxon>Bacillati</taxon>
        <taxon>Actinomycetota</taxon>
        <taxon>Actinomycetes</taxon>
        <taxon>Streptosporangiales</taxon>
        <taxon>Streptosporangiaceae</taxon>
        <taxon>Acrocarpospora</taxon>
    </lineage>
</organism>
<protein>
    <recommendedName>
        <fullName evidence="3">Nucleoside 2-deoxyribosyltransferase</fullName>
    </recommendedName>
</protein>
<evidence type="ECO:0008006" key="3">
    <source>
        <dbReference type="Google" id="ProtNLM"/>
    </source>
</evidence>